<accession>A0ABZ0WXY8</accession>
<dbReference type="RefSeq" id="WP_114799999.1">
    <property type="nucleotide sequence ID" value="NZ_CP139961.1"/>
</dbReference>
<keyword evidence="4 5" id="KW-0067">ATP-binding</keyword>
<dbReference type="Pfam" id="PF00580">
    <property type="entry name" value="UvrD-helicase"/>
    <property type="match status" value="2"/>
</dbReference>
<evidence type="ECO:0000256" key="1">
    <source>
        <dbReference type="ARBA" id="ARBA00022741"/>
    </source>
</evidence>
<evidence type="ECO:0000256" key="5">
    <source>
        <dbReference type="PROSITE-ProRule" id="PRU00560"/>
    </source>
</evidence>
<dbReference type="Pfam" id="PF13538">
    <property type="entry name" value="UvrD_C_2"/>
    <property type="match status" value="1"/>
</dbReference>
<dbReference type="CDD" id="cd17932">
    <property type="entry name" value="DEXQc_UvrD"/>
    <property type="match status" value="1"/>
</dbReference>
<keyword evidence="1 5" id="KW-0547">Nucleotide-binding</keyword>
<protein>
    <submittedName>
        <fullName evidence="7">UvrD-helicase domain-containing protein</fullName>
    </submittedName>
</protein>
<proteinExistence type="predicted"/>
<evidence type="ECO:0000256" key="4">
    <source>
        <dbReference type="ARBA" id="ARBA00022840"/>
    </source>
</evidence>
<reference evidence="7 8" key="1">
    <citation type="submission" date="2023-12" db="EMBL/GenBank/DDBJ databases">
        <title>Genome sequencing and assembly of bacterial species from a model synthetic community.</title>
        <authorList>
            <person name="Hogle S.L."/>
        </authorList>
    </citation>
    <scope>NUCLEOTIDE SEQUENCE [LARGE SCALE GENOMIC DNA]</scope>
    <source>
        <strain evidence="7 8">HAMBI_2792</strain>
    </source>
</reference>
<keyword evidence="8" id="KW-1185">Reference proteome</keyword>
<dbReference type="SUPFAM" id="SSF52540">
    <property type="entry name" value="P-loop containing nucleoside triphosphate hydrolases"/>
    <property type="match status" value="1"/>
</dbReference>
<dbReference type="InterPro" id="IPR014016">
    <property type="entry name" value="UvrD-like_ATP-bd"/>
</dbReference>
<evidence type="ECO:0000259" key="6">
    <source>
        <dbReference type="PROSITE" id="PS51198"/>
    </source>
</evidence>
<dbReference type="PROSITE" id="PS51198">
    <property type="entry name" value="UVRD_HELICASE_ATP_BIND"/>
    <property type="match status" value="1"/>
</dbReference>
<evidence type="ECO:0000256" key="3">
    <source>
        <dbReference type="ARBA" id="ARBA00022806"/>
    </source>
</evidence>
<dbReference type="PANTHER" id="PTHR11070:SF30">
    <property type="entry name" value="F-BOX DNA HELICASE 1"/>
    <property type="match status" value="1"/>
</dbReference>
<keyword evidence="3 5" id="KW-0347">Helicase</keyword>
<name>A0ABZ0WXY8_9GAMM</name>
<dbReference type="InterPro" id="IPR000212">
    <property type="entry name" value="DNA_helicase_UvrD/REP"/>
</dbReference>
<dbReference type="Proteomes" id="UP001324384">
    <property type="component" value="Chromosome"/>
</dbReference>
<sequence length="458" mass="53104">MNNFNLTDEQKDIVEPKRFSSAMIIANAGSGKTNTLVRRAINQTKGIKPWKNIAIISFTNKSAGDILKKVKELNGSKIIAMTFHSFLLHHVLAFNEYFRSQKILFDFNPDNSSSSLEEWLNNVIDRKIMTSSGMRSEKDYLFEYAIECLEKNEYIRKYLKTKFEAIYIDEAQDNNSLQYEIVKLFLSYGIQVVLAGDPQQTIYEFRGASSEKFQSMRNNPHFKDRIYQLSRNFRCHSLIDACAKNYTIPQENSISCEDGTVYGVFVTKTAKTIVDKFSEEKFNNEGLCFLFWSTGKNQSIIEELDLVLVKLPNFIENQQDPQYQNYLDSLLRLYFSKSVEEVYFKDKFLSDIHTNIARKLIQDFKNNLCIDTLKSLNDHAGLINRSDFAEVIECINLDTTRQFYQLDKTQNIAMTIHSAKGLEFRNVVLQKNDFRNIGGSAKMFYVACTRAEKRLFFV</sequence>
<dbReference type="EMBL" id="CP139961">
    <property type="protein sequence ID" value="WQE03893.1"/>
    <property type="molecule type" value="Genomic_DNA"/>
</dbReference>
<dbReference type="PANTHER" id="PTHR11070">
    <property type="entry name" value="UVRD / RECB / PCRA DNA HELICASE FAMILY MEMBER"/>
    <property type="match status" value="1"/>
</dbReference>
<feature type="domain" description="UvrD-like helicase ATP-binding" evidence="6">
    <location>
        <begin position="5"/>
        <end position="236"/>
    </location>
</feature>
<dbReference type="InterPro" id="IPR027785">
    <property type="entry name" value="UvrD-like_helicase_C"/>
</dbReference>
<evidence type="ECO:0000313" key="8">
    <source>
        <dbReference type="Proteomes" id="UP001324384"/>
    </source>
</evidence>
<feature type="binding site" evidence="5">
    <location>
        <begin position="26"/>
        <end position="33"/>
    </location>
    <ligand>
        <name>ATP</name>
        <dbReference type="ChEBI" id="CHEBI:30616"/>
    </ligand>
</feature>
<keyword evidence="2 5" id="KW-0378">Hydrolase</keyword>
<evidence type="ECO:0000313" key="7">
    <source>
        <dbReference type="EMBL" id="WQE03893.1"/>
    </source>
</evidence>
<organism evidence="7 8">
    <name type="scientific">Moraxella canis</name>
    <dbReference type="NCBI Taxonomy" id="90239"/>
    <lineage>
        <taxon>Bacteria</taxon>
        <taxon>Pseudomonadati</taxon>
        <taxon>Pseudomonadota</taxon>
        <taxon>Gammaproteobacteria</taxon>
        <taxon>Moraxellales</taxon>
        <taxon>Moraxellaceae</taxon>
        <taxon>Moraxella</taxon>
    </lineage>
</organism>
<dbReference type="Gene3D" id="3.40.50.300">
    <property type="entry name" value="P-loop containing nucleotide triphosphate hydrolases"/>
    <property type="match status" value="2"/>
</dbReference>
<gene>
    <name evidence="7" type="ORF">U0021_09175</name>
</gene>
<dbReference type="InterPro" id="IPR027417">
    <property type="entry name" value="P-loop_NTPase"/>
</dbReference>
<evidence type="ECO:0000256" key="2">
    <source>
        <dbReference type="ARBA" id="ARBA00022801"/>
    </source>
</evidence>